<comment type="similarity">
    <text evidence="1">Belongs to the membrane fusion protein (MFP) (TC 8.A.1) family.</text>
</comment>
<keyword evidence="3" id="KW-0732">Signal</keyword>
<evidence type="ECO:0000313" key="6">
    <source>
        <dbReference type="Proteomes" id="UP000638014"/>
    </source>
</evidence>
<evidence type="ECO:0000313" key="5">
    <source>
        <dbReference type="EMBL" id="MBD1390519.1"/>
    </source>
</evidence>
<evidence type="ECO:0000256" key="1">
    <source>
        <dbReference type="ARBA" id="ARBA00009477"/>
    </source>
</evidence>
<keyword evidence="6" id="KW-1185">Reference proteome</keyword>
<feature type="signal peptide" evidence="3">
    <location>
        <begin position="1"/>
        <end position="29"/>
    </location>
</feature>
<comment type="caution">
    <text evidence="5">The sequence shown here is derived from an EMBL/GenBank/DDBJ whole genome shotgun (WGS) entry which is preliminary data.</text>
</comment>
<organism evidence="5 6">
    <name type="scientific">Neiella litorisoli</name>
    <dbReference type="NCBI Taxonomy" id="2771431"/>
    <lineage>
        <taxon>Bacteria</taxon>
        <taxon>Pseudomonadati</taxon>
        <taxon>Pseudomonadota</taxon>
        <taxon>Gammaproteobacteria</taxon>
        <taxon>Alteromonadales</taxon>
        <taxon>Echinimonadaceae</taxon>
        <taxon>Neiella</taxon>
    </lineage>
</organism>
<dbReference type="PANTHER" id="PTHR30469">
    <property type="entry name" value="MULTIDRUG RESISTANCE PROTEIN MDTA"/>
    <property type="match status" value="1"/>
</dbReference>
<dbReference type="Proteomes" id="UP000638014">
    <property type="component" value="Unassembled WGS sequence"/>
</dbReference>
<accession>A0A8J6QJX2</accession>
<dbReference type="GO" id="GO:1990961">
    <property type="term" value="P:xenobiotic detoxification by transmembrane export across the plasma membrane"/>
    <property type="evidence" value="ECO:0007669"/>
    <property type="project" value="InterPro"/>
</dbReference>
<dbReference type="Gene3D" id="2.40.50.100">
    <property type="match status" value="1"/>
</dbReference>
<evidence type="ECO:0000256" key="3">
    <source>
        <dbReference type="SAM" id="SignalP"/>
    </source>
</evidence>
<dbReference type="GO" id="GO:1990281">
    <property type="term" value="C:efflux pump complex"/>
    <property type="evidence" value="ECO:0007669"/>
    <property type="project" value="TreeGrafter"/>
</dbReference>
<feature type="domain" description="CzcB-like barrel-sandwich hybrid" evidence="4">
    <location>
        <begin position="66"/>
        <end position="187"/>
    </location>
</feature>
<dbReference type="Pfam" id="PF25973">
    <property type="entry name" value="BSH_CzcB"/>
    <property type="match status" value="1"/>
</dbReference>
<dbReference type="GO" id="GO:0015562">
    <property type="term" value="F:efflux transmembrane transporter activity"/>
    <property type="evidence" value="ECO:0007669"/>
    <property type="project" value="TreeGrafter"/>
</dbReference>
<dbReference type="GO" id="GO:1990195">
    <property type="term" value="C:macrolide transmembrane transporter complex"/>
    <property type="evidence" value="ECO:0007669"/>
    <property type="project" value="InterPro"/>
</dbReference>
<feature type="chain" id="PRO_5035316827" evidence="3">
    <location>
        <begin position="30"/>
        <end position="339"/>
    </location>
</feature>
<evidence type="ECO:0000256" key="2">
    <source>
        <dbReference type="ARBA" id="ARBA00023054"/>
    </source>
</evidence>
<dbReference type="EMBL" id="JACXAF010000019">
    <property type="protein sequence ID" value="MBD1390519.1"/>
    <property type="molecule type" value="Genomic_DNA"/>
</dbReference>
<dbReference type="GO" id="GO:0030313">
    <property type="term" value="C:cell envelope"/>
    <property type="evidence" value="ECO:0007669"/>
    <property type="project" value="UniProtKB-SubCell"/>
</dbReference>
<dbReference type="InterPro" id="IPR058647">
    <property type="entry name" value="BSH_CzcB-like"/>
</dbReference>
<evidence type="ECO:0000259" key="4">
    <source>
        <dbReference type="Pfam" id="PF25973"/>
    </source>
</evidence>
<protein>
    <submittedName>
        <fullName evidence="5">Efflux RND transporter periplasmic adaptor subunit</fullName>
    </submittedName>
</protein>
<dbReference type="SUPFAM" id="SSF111369">
    <property type="entry name" value="HlyD-like secretion proteins"/>
    <property type="match status" value="1"/>
</dbReference>
<dbReference type="GO" id="GO:0019898">
    <property type="term" value="C:extrinsic component of membrane"/>
    <property type="evidence" value="ECO:0007669"/>
    <property type="project" value="InterPro"/>
</dbReference>
<keyword evidence="2" id="KW-0175">Coiled coil</keyword>
<sequence length="339" mass="37506">MLPSLTSTLTVVFRAALLAGACLIAPVFAGPDNMPSQSQVIHSEPFHIEINRTGRIDFRYITNLSFKTPGFVDILYADSGQRIYAGDTIATIELTDLMATKASITARHQKSHQDLQRARQLYRDKTVSKDFLEQAETDAVQAQSEMEQIDYDIRKATIVVPFDAVVVSRLVQPGEQVSSGSPVFSVASTDPKNLVVRLNLTQNEISQVELQMPVVISTPEQQTFNGKIIAISAIADASTGLYEVEIAVDFDQRRALPGQWVQASIGVTRQQPSYRIPIVALAAVTNGEASFVIDSGNGYELRQFPIIHMDQQSIYIPATDNQIRVVTRGWDRLLNQLEQ</sequence>
<dbReference type="InterPro" id="IPR006143">
    <property type="entry name" value="RND_pump_MFP"/>
</dbReference>
<dbReference type="Gene3D" id="6.10.140.1990">
    <property type="match status" value="1"/>
</dbReference>
<dbReference type="NCBIfam" id="TIGR01730">
    <property type="entry name" value="RND_mfp"/>
    <property type="match status" value="1"/>
</dbReference>
<name>A0A8J6QJX2_9GAMM</name>
<dbReference type="InterPro" id="IPR030190">
    <property type="entry name" value="MacA_alpha-hairpin_sf"/>
</dbReference>
<gene>
    <name evidence="5" type="ORF">IC617_13865</name>
</gene>
<reference evidence="5" key="1">
    <citation type="submission" date="2020-09" db="EMBL/GenBank/DDBJ databases">
        <title>A novel bacterium of genus Neiella, isolated from South China Sea.</title>
        <authorList>
            <person name="Huang H."/>
            <person name="Mo K."/>
            <person name="Hu Y."/>
        </authorList>
    </citation>
    <scope>NUCLEOTIDE SEQUENCE</scope>
    <source>
        <strain evidence="5">HB171785</strain>
    </source>
</reference>
<dbReference type="RefSeq" id="WP_191145590.1">
    <property type="nucleotide sequence ID" value="NZ_JACXAF010000019.1"/>
</dbReference>
<dbReference type="Gene3D" id="2.40.30.170">
    <property type="match status" value="1"/>
</dbReference>
<proteinExistence type="inferred from homology"/>
<dbReference type="AlphaFoldDB" id="A0A8J6QJX2"/>